<proteinExistence type="predicted"/>
<evidence type="ECO:0000259" key="2">
    <source>
        <dbReference type="SMART" id="SM00943"/>
    </source>
</evidence>
<accession>A0A7X6CZM8</accession>
<dbReference type="Proteomes" id="UP000578686">
    <property type="component" value="Unassembled WGS sequence"/>
</dbReference>
<feature type="domain" description="DNA primase/polymerase bifunctional N-terminal" evidence="2">
    <location>
        <begin position="24"/>
        <end position="215"/>
    </location>
</feature>
<feature type="compositionally biased region" description="Basic and acidic residues" evidence="1">
    <location>
        <begin position="1"/>
        <end position="14"/>
    </location>
</feature>
<keyword evidence="4" id="KW-1185">Reference proteome</keyword>
<evidence type="ECO:0000313" key="4">
    <source>
        <dbReference type="Proteomes" id="UP000578686"/>
    </source>
</evidence>
<protein>
    <submittedName>
        <fullName evidence="3">Bifunctional DNA primase/polymerase</fullName>
    </submittedName>
</protein>
<dbReference type="AlphaFoldDB" id="A0A7X6CZM8"/>
<sequence>MREIRGKQHRGEQHRARRTPRAAALDYARRGWPVLPGVGTGLDGRCLCGESDCPAPVVHPGTPELLAATADPSMIQWWWEARPAAPVLLATGGAAPCALSLPLATGRRALTTLDRLGPRTGPVLATPDRLTLLVAPYTLAELGETLCDLLDEQVADAPAAEGGTPGRLPASLRFHGPGGYVTLPPSWTGAGRACWLRAPGPAHRPHRLPAAEQVLRALVAAERLAPGGRSSGRQA</sequence>
<name>A0A7X6CZM8_9ACTN</name>
<dbReference type="SMART" id="SM00943">
    <property type="entry name" value="Prim-Pol"/>
    <property type="match status" value="1"/>
</dbReference>
<dbReference type="RefSeq" id="WP_167968772.1">
    <property type="nucleotide sequence ID" value="NZ_BHZG01000125.1"/>
</dbReference>
<reference evidence="3 4" key="1">
    <citation type="submission" date="2020-03" db="EMBL/GenBank/DDBJ databases">
        <title>Draft genome of Streptomyces sp. ventii, isolated from the Axial Seamount in the Pacific Ocean, and resequencing of the two type strains Streptomyces lonarensis strain NCL 716 and Streptomyces bohaiensis strain 11A07.</title>
        <authorList>
            <person name="Loughran R.M."/>
            <person name="Pfannmuller K.M."/>
            <person name="Wasson B.J."/>
            <person name="Deadmond M.C."/>
            <person name="Paddock B.E."/>
            <person name="Koyack M.J."/>
            <person name="Gallegos D.A."/>
            <person name="Mitchell E.A."/>
            <person name="Ushijima B."/>
            <person name="Saw J.H."/>
            <person name="Mcphail K.L."/>
            <person name="Videau P."/>
        </authorList>
    </citation>
    <scope>NUCLEOTIDE SEQUENCE [LARGE SCALE GENOMIC DNA]</scope>
    <source>
        <strain evidence="3 4">NCL716</strain>
    </source>
</reference>
<dbReference type="EMBL" id="JAAVJD010000039">
    <property type="protein sequence ID" value="NJQ05487.1"/>
    <property type="molecule type" value="Genomic_DNA"/>
</dbReference>
<dbReference type="Pfam" id="PF09250">
    <property type="entry name" value="Prim-Pol"/>
    <property type="match status" value="1"/>
</dbReference>
<organism evidence="3 4">
    <name type="scientific">Streptomyces lonarensis</name>
    <dbReference type="NCBI Taxonomy" id="700599"/>
    <lineage>
        <taxon>Bacteria</taxon>
        <taxon>Bacillati</taxon>
        <taxon>Actinomycetota</taxon>
        <taxon>Actinomycetes</taxon>
        <taxon>Kitasatosporales</taxon>
        <taxon>Streptomycetaceae</taxon>
        <taxon>Streptomyces</taxon>
    </lineage>
</organism>
<evidence type="ECO:0000313" key="3">
    <source>
        <dbReference type="EMBL" id="NJQ05487.1"/>
    </source>
</evidence>
<gene>
    <name evidence="3" type="ORF">HCN56_07825</name>
</gene>
<comment type="caution">
    <text evidence="3">The sequence shown here is derived from an EMBL/GenBank/DDBJ whole genome shotgun (WGS) entry which is preliminary data.</text>
</comment>
<evidence type="ECO:0000256" key="1">
    <source>
        <dbReference type="SAM" id="MobiDB-lite"/>
    </source>
</evidence>
<feature type="region of interest" description="Disordered" evidence="1">
    <location>
        <begin position="1"/>
        <end position="22"/>
    </location>
</feature>
<dbReference type="InterPro" id="IPR015330">
    <property type="entry name" value="DNA_primase/pol_bifunc_N"/>
</dbReference>